<proteinExistence type="predicted"/>
<dbReference type="EMBL" id="BKCJ010006263">
    <property type="protein sequence ID" value="GEU71198.1"/>
    <property type="molecule type" value="Genomic_DNA"/>
</dbReference>
<sequence length="132" mass="15173">MEEGEILEDDGMLRRHDKVPIFKFAKLMSSLELSFALLPLYNVITKYVKKLDWLEIKKLRPVREEPCLDTVDYLIVDPRKFEWMREANFPVVSAAVLVYLAEAPPRPFANDEISPVSTIPAVRSELPVIGRS</sequence>
<name>A0A6L2MBG6_TANCI</name>
<dbReference type="AlphaFoldDB" id="A0A6L2MBG6"/>
<evidence type="ECO:0000313" key="1">
    <source>
        <dbReference type="EMBL" id="GEU71198.1"/>
    </source>
</evidence>
<comment type="caution">
    <text evidence="1">The sequence shown here is derived from an EMBL/GenBank/DDBJ whole genome shotgun (WGS) entry which is preliminary data.</text>
</comment>
<reference evidence="1" key="1">
    <citation type="journal article" date="2019" name="Sci. Rep.">
        <title>Draft genome of Tanacetum cinerariifolium, the natural source of mosquito coil.</title>
        <authorList>
            <person name="Yamashiro T."/>
            <person name="Shiraishi A."/>
            <person name="Satake H."/>
            <person name="Nakayama K."/>
        </authorList>
    </citation>
    <scope>NUCLEOTIDE SEQUENCE</scope>
</reference>
<accession>A0A6L2MBG6</accession>
<protein>
    <submittedName>
        <fullName evidence="1">Uncharacterized protein</fullName>
    </submittedName>
</protein>
<organism evidence="1">
    <name type="scientific">Tanacetum cinerariifolium</name>
    <name type="common">Dalmatian daisy</name>
    <name type="synonym">Chrysanthemum cinerariifolium</name>
    <dbReference type="NCBI Taxonomy" id="118510"/>
    <lineage>
        <taxon>Eukaryota</taxon>
        <taxon>Viridiplantae</taxon>
        <taxon>Streptophyta</taxon>
        <taxon>Embryophyta</taxon>
        <taxon>Tracheophyta</taxon>
        <taxon>Spermatophyta</taxon>
        <taxon>Magnoliopsida</taxon>
        <taxon>eudicotyledons</taxon>
        <taxon>Gunneridae</taxon>
        <taxon>Pentapetalae</taxon>
        <taxon>asterids</taxon>
        <taxon>campanulids</taxon>
        <taxon>Asterales</taxon>
        <taxon>Asteraceae</taxon>
        <taxon>Asteroideae</taxon>
        <taxon>Anthemideae</taxon>
        <taxon>Anthemidinae</taxon>
        <taxon>Tanacetum</taxon>
    </lineage>
</organism>
<gene>
    <name evidence="1" type="ORF">Tci_043176</name>
</gene>